<dbReference type="GO" id="GO:0008168">
    <property type="term" value="F:methyltransferase activity"/>
    <property type="evidence" value="ECO:0007669"/>
    <property type="project" value="UniProtKB-KW"/>
</dbReference>
<dbReference type="PANTHER" id="PTHR43667:SF2">
    <property type="entry name" value="FATTY ACID C-METHYL TRANSFERASE"/>
    <property type="match status" value="1"/>
</dbReference>
<dbReference type="Gene3D" id="2.20.25.110">
    <property type="entry name" value="S-adenosyl-L-methionine-dependent methyltransferases"/>
    <property type="match status" value="1"/>
</dbReference>
<dbReference type="InterPro" id="IPR050723">
    <property type="entry name" value="CFA/CMAS"/>
</dbReference>
<dbReference type="InterPro" id="IPR041698">
    <property type="entry name" value="Methyltransf_25"/>
</dbReference>
<dbReference type="CDD" id="cd02440">
    <property type="entry name" value="AdoMet_MTases"/>
    <property type="match status" value="1"/>
</dbReference>
<gene>
    <name evidence="2" type="ORF">ACFSX3_32995</name>
</gene>
<dbReference type="RefSeq" id="WP_209991768.1">
    <property type="nucleotide sequence ID" value="NZ_JBHSVQ010000001.1"/>
</dbReference>
<accession>A0ABW5FPL1</accession>
<name>A0ABW5FPL1_9BACL</name>
<dbReference type="Proteomes" id="UP001597448">
    <property type="component" value="Unassembled WGS sequence"/>
</dbReference>
<dbReference type="Gene3D" id="3.40.50.150">
    <property type="entry name" value="Vaccinia Virus protein VP39"/>
    <property type="match status" value="1"/>
</dbReference>
<dbReference type="PANTHER" id="PTHR43667">
    <property type="entry name" value="CYCLOPROPANE-FATTY-ACYL-PHOSPHOLIPID SYNTHASE"/>
    <property type="match status" value="1"/>
</dbReference>
<evidence type="ECO:0000259" key="1">
    <source>
        <dbReference type="Pfam" id="PF13649"/>
    </source>
</evidence>
<dbReference type="SUPFAM" id="SSF53335">
    <property type="entry name" value="S-adenosyl-L-methionine-dependent methyltransferases"/>
    <property type="match status" value="1"/>
</dbReference>
<protein>
    <submittedName>
        <fullName evidence="2">SAM-dependent methyltransferase</fullName>
        <ecNumber evidence="2">2.1.1.-</ecNumber>
    </submittedName>
</protein>
<keyword evidence="2" id="KW-0489">Methyltransferase</keyword>
<evidence type="ECO:0000313" key="3">
    <source>
        <dbReference type="Proteomes" id="UP001597448"/>
    </source>
</evidence>
<reference evidence="3" key="1">
    <citation type="journal article" date="2019" name="Int. J. Syst. Evol. Microbiol.">
        <title>The Global Catalogue of Microorganisms (GCM) 10K type strain sequencing project: providing services to taxonomists for standard genome sequencing and annotation.</title>
        <authorList>
            <consortium name="The Broad Institute Genomics Platform"/>
            <consortium name="The Broad Institute Genome Sequencing Center for Infectious Disease"/>
            <person name="Wu L."/>
            <person name="Ma J."/>
        </authorList>
    </citation>
    <scope>NUCLEOTIDE SEQUENCE [LARGE SCALE GENOMIC DNA]</scope>
    <source>
        <strain evidence="3">CCM 8725</strain>
    </source>
</reference>
<feature type="domain" description="Methyltransferase" evidence="1">
    <location>
        <begin position="55"/>
        <end position="149"/>
    </location>
</feature>
<dbReference type="InterPro" id="IPR029063">
    <property type="entry name" value="SAM-dependent_MTases_sf"/>
</dbReference>
<comment type="caution">
    <text evidence="2">The sequence shown here is derived from an EMBL/GenBank/DDBJ whole genome shotgun (WGS) entry which is preliminary data.</text>
</comment>
<dbReference type="EC" id="2.1.1.-" evidence="2"/>
<organism evidence="2 3">
    <name type="scientific">Paenibacillus rhizoplanae</name>
    <dbReference type="NCBI Taxonomy" id="1917181"/>
    <lineage>
        <taxon>Bacteria</taxon>
        <taxon>Bacillati</taxon>
        <taxon>Bacillota</taxon>
        <taxon>Bacilli</taxon>
        <taxon>Bacillales</taxon>
        <taxon>Paenibacillaceae</taxon>
        <taxon>Paenibacillus</taxon>
    </lineage>
</organism>
<keyword evidence="2" id="KW-0808">Transferase</keyword>
<keyword evidence="3" id="KW-1185">Reference proteome</keyword>
<dbReference type="Pfam" id="PF13649">
    <property type="entry name" value="Methyltransf_25"/>
    <property type="match status" value="1"/>
</dbReference>
<dbReference type="EMBL" id="JBHUKY010000110">
    <property type="protein sequence ID" value="MFD2414666.1"/>
    <property type="molecule type" value="Genomic_DNA"/>
</dbReference>
<dbReference type="GO" id="GO:0032259">
    <property type="term" value="P:methylation"/>
    <property type="evidence" value="ECO:0007669"/>
    <property type="project" value="UniProtKB-KW"/>
</dbReference>
<proteinExistence type="predicted"/>
<sequence>MKNTQSGFEYSGDYYEAIGDFMREQYLTFGFAQGTMQEVDFLMELMNLRQGTRTLDIGCGPGRHSLELARRGIRTVGVDISAEFIRHANREAAKEELQAAFLVADARELTFDQEFDGAICLCEGAFGLAGSEESHRKVLRGVQRALKPGSLFVLTVINALNLARRIQDESLFDPYSCTVIDKEEVRSPEGESKEVLIYTTAFTFRELQMLLDSEGFAVEAAYGCSPGQFGNHPLQLGSMEIMMVARRK</sequence>
<evidence type="ECO:0000313" key="2">
    <source>
        <dbReference type="EMBL" id="MFD2414666.1"/>
    </source>
</evidence>